<comment type="similarity">
    <text evidence="4 16">Belongs to the peptidase M14 family.</text>
</comment>
<keyword evidence="6" id="KW-0926">Vacuole</keyword>
<evidence type="ECO:0000313" key="19">
    <source>
        <dbReference type="EMBL" id="WEW57825.1"/>
    </source>
</evidence>
<keyword evidence="5" id="KW-0964">Secreted</keyword>
<dbReference type="GO" id="GO:0004181">
    <property type="term" value="F:metallocarboxypeptidase activity"/>
    <property type="evidence" value="ECO:0007669"/>
    <property type="project" value="InterPro"/>
</dbReference>
<keyword evidence="11" id="KW-0325">Glycoprotein</keyword>
<evidence type="ECO:0000256" key="6">
    <source>
        <dbReference type="ARBA" id="ARBA00022554"/>
    </source>
</evidence>
<evidence type="ECO:0000256" key="1">
    <source>
        <dbReference type="ARBA" id="ARBA00001947"/>
    </source>
</evidence>
<dbReference type="InterPro" id="IPR000834">
    <property type="entry name" value="Peptidase_M14"/>
</dbReference>
<evidence type="ECO:0000256" key="2">
    <source>
        <dbReference type="ARBA" id="ARBA00004116"/>
    </source>
</evidence>
<evidence type="ECO:0000256" key="17">
    <source>
        <dbReference type="SAM" id="MobiDB-lite"/>
    </source>
</evidence>
<dbReference type="GO" id="GO:0006508">
    <property type="term" value="P:proteolysis"/>
    <property type="evidence" value="ECO:0007669"/>
    <property type="project" value="InterPro"/>
</dbReference>
<accession>A0AAF0DFX8</accession>
<organism evidence="19 20">
    <name type="scientific">Emydomyces testavorans</name>
    <dbReference type="NCBI Taxonomy" id="2070801"/>
    <lineage>
        <taxon>Eukaryota</taxon>
        <taxon>Fungi</taxon>
        <taxon>Dikarya</taxon>
        <taxon>Ascomycota</taxon>
        <taxon>Pezizomycotina</taxon>
        <taxon>Eurotiomycetes</taxon>
        <taxon>Eurotiomycetidae</taxon>
        <taxon>Onygenales</taxon>
        <taxon>Nannizziopsiaceae</taxon>
        <taxon>Emydomyces</taxon>
    </lineage>
</organism>
<evidence type="ECO:0000256" key="12">
    <source>
        <dbReference type="ARBA" id="ARBA00023316"/>
    </source>
</evidence>
<dbReference type="PROSITE" id="PS00132">
    <property type="entry name" value="CARBOXYPEPT_ZN_1"/>
    <property type="match status" value="1"/>
</dbReference>
<evidence type="ECO:0000256" key="16">
    <source>
        <dbReference type="PROSITE-ProRule" id="PRU01379"/>
    </source>
</evidence>
<dbReference type="PROSITE" id="PS52035">
    <property type="entry name" value="PEPTIDASE_M14"/>
    <property type="match status" value="1"/>
</dbReference>
<evidence type="ECO:0000313" key="20">
    <source>
        <dbReference type="Proteomes" id="UP001219355"/>
    </source>
</evidence>
<evidence type="ECO:0000256" key="10">
    <source>
        <dbReference type="ARBA" id="ARBA00023157"/>
    </source>
</evidence>
<reference evidence="19" key="1">
    <citation type="submission" date="2023-03" db="EMBL/GenBank/DDBJ databases">
        <title>Emydomyces testavorans Genome Sequence.</title>
        <authorList>
            <person name="Hoyer L."/>
        </authorList>
    </citation>
    <scope>NUCLEOTIDE SEQUENCE</scope>
    <source>
        <strain evidence="19">16-2883</strain>
    </source>
</reference>
<comment type="subcellular location">
    <subcellularLocation>
        <location evidence="3">Secreted</location>
    </subcellularLocation>
    <subcellularLocation>
        <location evidence="2">Vacuole</location>
    </subcellularLocation>
</comment>
<dbReference type="Proteomes" id="UP001219355">
    <property type="component" value="Chromosome 2"/>
</dbReference>
<evidence type="ECO:0000256" key="14">
    <source>
        <dbReference type="ARBA" id="ARBA00026187"/>
    </source>
</evidence>
<evidence type="ECO:0000256" key="7">
    <source>
        <dbReference type="ARBA" id="ARBA00022723"/>
    </source>
</evidence>
<dbReference type="SUPFAM" id="SSF53187">
    <property type="entry name" value="Zn-dependent exopeptidases"/>
    <property type="match status" value="1"/>
</dbReference>
<dbReference type="EMBL" id="CP120628">
    <property type="protein sequence ID" value="WEW57825.1"/>
    <property type="molecule type" value="Genomic_DNA"/>
</dbReference>
<dbReference type="GO" id="GO:0005773">
    <property type="term" value="C:vacuole"/>
    <property type="evidence" value="ECO:0007669"/>
    <property type="project" value="UniProtKB-SubCell"/>
</dbReference>
<dbReference type="GO" id="GO:0008270">
    <property type="term" value="F:zinc ion binding"/>
    <property type="evidence" value="ECO:0007669"/>
    <property type="project" value="InterPro"/>
</dbReference>
<protein>
    <recommendedName>
        <fullName evidence="14">Inactive metallocarboxypeptidase ECM14</fullName>
    </recommendedName>
    <alternativeName>
        <fullName evidence="15">Inactive metallocarboxypeptidase ecm14</fullName>
    </alternativeName>
</protein>
<dbReference type="Gene3D" id="3.40.630.10">
    <property type="entry name" value="Zn peptidases"/>
    <property type="match status" value="1"/>
</dbReference>
<keyword evidence="7" id="KW-0479">Metal-binding</keyword>
<dbReference type="InterPro" id="IPR057246">
    <property type="entry name" value="CARBOXYPEPT_ZN_1"/>
</dbReference>
<keyword evidence="12" id="KW-0961">Cell wall biogenesis/degradation</keyword>
<keyword evidence="9" id="KW-0862">Zinc</keyword>
<dbReference type="SMART" id="SM00631">
    <property type="entry name" value="Zn_pept"/>
    <property type="match status" value="1"/>
</dbReference>
<keyword evidence="10" id="KW-1015">Disulfide bond</keyword>
<evidence type="ECO:0000256" key="8">
    <source>
        <dbReference type="ARBA" id="ARBA00022729"/>
    </source>
</evidence>
<evidence type="ECO:0000259" key="18">
    <source>
        <dbReference type="PROSITE" id="PS52035"/>
    </source>
</evidence>
<evidence type="ECO:0000256" key="9">
    <source>
        <dbReference type="ARBA" id="ARBA00022833"/>
    </source>
</evidence>
<dbReference type="PRINTS" id="PR00765">
    <property type="entry name" value="CRBOXYPTASEA"/>
</dbReference>
<proteinExistence type="inferred from homology"/>
<dbReference type="PANTHER" id="PTHR11705">
    <property type="entry name" value="PROTEASE FAMILY M14 CARBOXYPEPTIDASE A,B"/>
    <property type="match status" value="1"/>
</dbReference>
<comment type="cofactor">
    <cofactor evidence="1">
        <name>Zn(2+)</name>
        <dbReference type="ChEBI" id="CHEBI:29105"/>
    </cofactor>
</comment>
<feature type="domain" description="Peptidase M14" evidence="18">
    <location>
        <begin position="201"/>
        <end position="524"/>
    </location>
</feature>
<dbReference type="GO" id="GO:0005576">
    <property type="term" value="C:extracellular region"/>
    <property type="evidence" value="ECO:0007669"/>
    <property type="project" value="UniProtKB-SubCell"/>
</dbReference>
<dbReference type="GO" id="GO:0071555">
    <property type="term" value="P:cell wall organization"/>
    <property type="evidence" value="ECO:0007669"/>
    <property type="project" value="UniProtKB-KW"/>
</dbReference>
<evidence type="ECO:0000256" key="5">
    <source>
        <dbReference type="ARBA" id="ARBA00022525"/>
    </source>
</evidence>
<feature type="region of interest" description="Disordered" evidence="17">
    <location>
        <begin position="540"/>
        <end position="587"/>
    </location>
</feature>
<name>A0AAF0DFX8_9EURO</name>
<comment type="function">
    <text evidence="13">Inactive carboxypeptidase that may play a role in cell wall organization and biogenesis.</text>
</comment>
<dbReference type="CDD" id="cd03860">
    <property type="entry name" value="M14_CP_A-B_like"/>
    <property type="match status" value="1"/>
</dbReference>
<keyword evidence="8" id="KW-0732">Signal</keyword>
<dbReference type="PANTHER" id="PTHR11705:SF147">
    <property type="entry name" value="INACTIVE METALLOCARBOXYPEPTIDASE ECM14"/>
    <property type="match status" value="1"/>
</dbReference>
<evidence type="ECO:0000256" key="4">
    <source>
        <dbReference type="ARBA" id="ARBA00005988"/>
    </source>
</evidence>
<gene>
    <name evidence="19" type="primary">ECM14</name>
    <name evidence="19" type="ORF">PRK78_003292</name>
</gene>
<dbReference type="Pfam" id="PF00246">
    <property type="entry name" value="Peptidase_M14"/>
    <property type="match status" value="1"/>
</dbReference>
<dbReference type="FunFam" id="3.40.630.10:FF:000060">
    <property type="entry name" value="Putative metallocarboxypeptidase ecm14"/>
    <property type="match status" value="1"/>
</dbReference>
<evidence type="ECO:0000256" key="11">
    <source>
        <dbReference type="ARBA" id="ARBA00023180"/>
    </source>
</evidence>
<evidence type="ECO:0000256" key="13">
    <source>
        <dbReference type="ARBA" id="ARBA00025210"/>
    </source>
</evidence>
<dbReference type="AlphaFoldDB" id="A0AAF0DFX8"/>
<feature type="compositionally biased region" description="Acidic residues" evidence="17">
    <location>
        <begin position="555"/>
        <end position="573"/>
    </location>
</feature>
<evidence type="ECO:0000256" key="15">
    <source>
        <dbReference type="ARBA" id="ARBA00026213"/>
    </source>
</evidence>
<evidence type="ECO:0000256" key="3">
    <source>
        <dbReference type="ARBA" id="ARBA00004613"/>
    </source>
</evidence>
<comment type="caution">
    <text evidence="16">Lacks conserved residue(s) required for the propagation of feature annotation.</text>
</comment>
<keyword evidence="20" id="KW-1185">Reference proteome</keyword>
<sequence>MRLLQAIAATTLISTPFIFAIPSHTANGFQSPLVESKSPSLHSQRHPLPRLWTRLRDSIIESLWRVPDRQRKAPGFRSSAALSKAPSSIRARYGDDVVLRFTIQSENDIKALTEASNILFLDIWASSSEWVDIRLAKDVVPSLLGLLPTSLKNAHALVIHDLAQAVYESYPQPASSVPDQHRSFSPSIRSSSEVQNIFFQDYQPFSVIMPWMRLLASMFSTHVRLISLGNSYEGREITAFRIGVHPINRDRAFERRKTILITGGSHAREWISVSTVNYLAYSLITGYGKSQPITKLIEEFDWVLVPTMNPDGYVYTWETDRLWRKNRQENDLQFCSGVDLDRTWGFEWDGNNTRSNPCSEDFAGDAPFGGIESKRIAQWALNETTENNVTFVGFLDLHSYSQQILYPYSYSCFILPPTWENLEELATGIAKAIRLTSREFYDVSSACEGAVTSRKKNRDGPTLSRMESAGGSALDWFYHDLHVRYAYQIKLRDRGSYGFLLPRENIVPTGKEIYNAALVFGRFLLGKNAENMDWDTEFQFSDQPGSGDPENEYREPDEDYDGKEILEPAEDQDHESHDSWEFRVQQI</sequence>